<dbReference type="EMBL" id="CP134145">
    <property type="protein sequence ID" value="WNC73741.1"/>
    <property type="molecule type" value="Genomic_DNA"/>
</dbReference>
<organism evidence="4 5">
    <name type="scientific">Thalassotalea psychrophila</name>
    <dbReference type="NCBI Taxonomy" id="3065647"/>
    <lineage>
        <taxon>Bacteria</taxon>
        <taxon>Pseudomonadati</taxon>
        <taxon>Pseudomonadota</taxon>
        <taxon>Gammaproteobacteria</taxon>
        <taxon>Alteromonadales</taxon>
        <taxon>Colwelliaceae</taxon>
        <taxon>Thalassotalea</taxon>
    </lineage>
</organism>
<evidence type="ECO:0000259" key="2">
    <source>
        <dbReference type="Pfam" id="PF06742"/>
    </source>
</evidence>
<dbReference type="RefSeq" id="WP_348392851.1">
    <property type="nucleotide sequence ID" value="NZ_CP134145.1"/>
</dbReference>
<dbReference type="Gene3D" id="2.60.40.1610">
    <property type="entry name" value="Domain of unknown function DUF1254"/>
    <property type="match status" value="1"/>
</dbReference>
<dbReference type="InterPro" id="IPR037050">
    <property type="entry name" value="DUF1254_sf"/>
</dbReference>
<evidence type="ECO:0000313" key="4">
    <source>
        <dbReference type="EMBL" id="WNC73741.1"/>
    </source>
</evidence>
<sequence length="481" mass="53438">MKAFTKTLLALATTALLSTTVMADTIDTSVGKLEFTHSFEAGYPTAATAEKLFKDMDRQRATQAYLWAIPYVSFLAFEEGMQAQGMTDGQLLYMPDRVARSGGLTANHTTPYAVTTVDLTDSPMVIEIPDGVRGAAHSMWQIGLGQLTEAGKYLLMPKGGTIPADFDMTDVTVMESDTNRALVIIRVMAPDMEEQKKTLASIKFYSVTDHLNPTMKPLVIPTENWEGHSPHGEDFFRLLAKGLNNGGEIHERDRLIVDGLRTFGIGRGLTYNPTKEQKAMLEDASIVGESMAKALDFAGTDRLELAHYSDGSQWEIATTSPSDQRFENSDALDGRAAWFYEAITADTAMHAMTTGWGQAYLSTYTDTDGDYLNGKNAYVLHLDTPPPVDTFWSISIYDVEQRCLILNGTDKVGIDGRMNLTYNDDGSVDMYFSPVKPDGVNAANWVKTMDDKAWFPYFRFYSPKQEVQDRTWLLPDIQKAK</sequence>
<feature type="signal peptide" evidence="1">
    <location>
        <begin position="1"/>
        <end position="23"/>
    </location>
</feature>
<proteinExistence type="predicted"/>
<feature type="domain" description="DUF1254" evidence="3">
    <location>
        <begin position="99"/>
        <end position="198"/>
    </location>
</feature>
<keyword evidence="5" id="KW-1185">Reference proteome</keyword>
<dbReference type="InterPro" id="IPR010679">
    <property type="entry name" value="DUF1254"/>
</dbReference>
<keyword evidence="1" id="KW-0732">Signal</keyword>
<dbReference type="Pfam" id="PF06742">
    <property type="entry name" value="DUF1214"/>
    <property type="match status" value="1"/>
</dbReference>
<dbReference type="PANTHER" id="PTHR36509:SF3">
    <property type="entry name" value="SIGNAL PEPTIDE PROTEIN"/>
    <property type="match status" value="1"/>
</dbReference>
<gene>
    <name evidence="4" type="ORF">RGQ13_07040</name>
</gene>
<evidence type="ECO:0000256" key="1">
    <source>
        <dbReference type="SAM" id="SignalP"/>
    </source>
</evidence>
<evidence type="ECO:0000313" key="5">
    <source>
        <dbReference type="Proteomes" id="UP001258994"/>
    </source>
</evidence>
<accession>A0ABY9TY59</accession>
<dbReference type="SUPFAM" id="SSF160935">
    <property type="entry name" value="VPA0735-like"/>
    <property type="match status" value="1"/>
</dbReference>
<dbReference type="Pfam" id="PF06863">
    <property type="entry name" value="DUF1254"/>
    <property type="match status" value="1"/>
</dbReference>
<feature type="domain" description="DUF1214" evidence="2">
    <location>
        <begin position="358"/>
        <end position="465"/>
    </location>
</feature>
<dbReference type="PANTHER" id="PTHR36509">
    <property type="entry name" value="BLL3101 PROTEIN"/>
    <property type="match status" value="1"/>
</dbReference>
<evidence type="ECO:0000259" key="3">
    <source>
        <dbReference type="Pfam" id="PF06863"/>
    </source>
</evidence>
<dbReference type="Gene3D" id="2.60.120.600">
    <property type="entry name" value="Domain of unknown function DUF1214, C-terminal domain"/>
    <property type="match status" value="1"/>
</dbReference>
<dbReference type="Gene3D" id="1.10.3360.10">
    <property type="entry name" value="VPA0735-like domain"/>
    <property type="match status" value="1"/>
</dbReference>
<feature type="chain" id="PRO_5045819871" evidence="1">
    <location>
        <begin position="24"/>
        <end position="481"/>
    </location>
</feature>
<protein>
    <submittedName>
        <fullName evidence="4">DUF1214 domain-containing protein</fullName>
    </submittedName>
</protein>
<dbReference type="InterPro" id="IPR010621">
    <property type="entry name" value="DUF1214"/>
</dbReference>
<dbReference type="Proteomes" id="UP001258994">
    <property type="component" value="Chromosome"/>
</dbReference>
<reference evidence="5" key="1">
    <citation type="submission" date="2023-09" db="EMBL/GenBank/DDBJ databases">
        <authorList>
            <person name="Li S."/>
            <person name="Li X."/>
            <person name="Zhang C."/>
            <person name="Zhao Z."/>
        </authorList>
    </citation>
    <scope>NUCLEOTIDE SEQUENCE [LARGE SCALE GENOMIC DNA]</scope>
    <source>
        <strain evidence="5">SQ149</strain>
    </source>
</reference>
<name>A0ABY9TY59_9GAMM</name>
<dbReference type="InterPro" id="IPR037049">
    <property type="entry name" value="DUF1214_C_sf"/>
</dbReference>